<dbReference type="InterPro" id="IPR009839">
    <property type="entry name" value="SseB_N"/>
</dbReference>
<dbReference type="AlphaFoldDB" id="A0AA41X7Z6"/>
<feature type="domain" description="SseB protein N-terminal" evidence="1">
    <location>
        <begin position="12"/>
        <end position="121"/>
    </location>
</feature>
<protein>
    <submittedName>
        <fullName evidence="2">SseB family protein</fullName>
    </submittedName>
</protein>
<comment type="caution">
    <text evidence="2">The sequence shown here is derived from an EMBL/GenBank/DDBJ whole genome shotgun (WGS) entry which is preliminary data.</text>
</comment>
<dbReference type="EMBL" id="JANCLT010000003">
    <property type="protein sequence ID" value="MCP8968555.1"/>
    <property type="molecule type" value="Genomic_DNA"/>
</dbReference>
<evidence type="ECO:0000259" key="1">
    <source>
        <dbReference type="Pfam" id="PF07179"/>
    </source>
</evidence>
<dbReference type="RefSeq" id="WP_254758458.1">
    <property type="nucleotide sequence ID" value="NZ_JANCLT010000003.1"/>
</dbReference>
<evidence type="ECO:0000313" key="2">
    <source>
        <dbReference type="EMBL" id="MCP8968555.1"/>
    </source>
</evidence>
<gene>
    <name evidence="2" type="ORF">NK662_08375</name>
</gene>
<evidence type="ECO:0000313" key="3">
    <source>
        <dbReference type="Proteomes" id="UP001156102"/>
    </source>
</evidence>
<keyword evidence="3" id="KW-1185">Reference proteome</keyword>
<sequence length="132" mass="15003">MADITISSQVEAMLLLAKNDPNKRKLFYQAFLESFVYVAGTLEEEEGARQGTMTLKYFQGDGRWILPIFTKLEYLAQAIVEDMPVISVRVKELFEQVDPEATVVLNVGTELDKTFSPEEVQDLVSGEIFKKY</sequence>
<dbReference type="Proteomes" id="UP001156102">
    <property type="component" value="Unassembled WGS sequence"/>
</dbReference>
<name>A0AA41X7Z6_9BACI</name>
<reference evidence="2" key="1">
    <citation type="submission" date="2022-07" db="EMBL/GenBank/DDBJ databases">
        <authorList>
            <person name="Li W.-J."/>
            <person name="Deng Q.-Q."/>
        </authorList>
    </citation>
    <scope>NUCLEOTIDE SEQUENCE</scope>
    <source>
        <strain evidence="2">SYSU M60031</strain>
    </source>
</reference>
<accession>A0AA41X7Z6</accession>
<proteinExistence type="predicted"/>
<organism evidence="2 3">
    <name type="scientific">Ectobacillus ponti</name>
    <dbReference type="NCBI Taxonomy" id="2961894"/>
    <lineage>
        <taxon>Bacteria</taxon>
        <taxon>Bacillati</taxon>
        <taxon>Bacillota</taxon>
        <taxon>Bacilli</taxon>
        <taxon>Bacillales</taxon>
        <taxon>Bacillaceae</taxon>
        <taxon>Ectobacillus</taxon>
    </lineage>
</organism>
<dbReference type="Pfam" id="PF07179">
    <property type="entry name" value="SseB"/>
    <property type="match status" value="1"/>
</dbReference>